<keyword evidence="12" id="KW-1185">Reference proteome</keyword>
<evidence type="ECO:0000313" key="12">
    <source>
        <dbReference type="Proteomes" id="UP000245771"/>
    </source>
</evidence>
<feature type="compositionally biased region" description="Low complexity" evidence="8">
    <location>
        <begin position="1"/>
        <end position="10"/>
    </location>
</feature>
<keyword evidence="5" id="KW-0862">Zinc</keyword>
<feature type="transmembrane region" description="Helical" evidence="9">
    <location>
        <begin position="140"/>
        <end position="165"/>
    </location>
</feature>
<feature type="compositionally biased region" description="Pro residues" evidence="8">
    <location>
        <begin position="11"/>
        <end position="21"/>
    </location>
</feature>
<accession>A0A316VD03</accession>
<proteinExistence type="predicted"/>
<dbReference type="SUPFAM" id="SSF57850">
    <property type="entry name" value="RING/U-box"/>
    <property type="match status" value="1"/>
</dbReference>
<dbReference type="AlphaFoldDB" id="A0A316VD03"/>
<dbReference type="GO" id="GO:0016020">
    <property type="term" value="C:membrane"/>
    <property type="evidence" value="ECO:0007669"/>
    <property type="project" value="UniProtKB-SubCell"/>
</dbReference>
<feature type="region of interest" description="Disordered" evidence="8">
    <location>
        <begin position="415"/>
        <end position="437"/>
    </location>
</feature>
<evidence type="ECO:0000256" key="9">
    <source>
        <dbReference type="SAM" id="Phobius"/>
    </source>
</evidence>
<evidence type="ECO:0000256" key="5">
    <source>
        <dbReference type="ARBA" id="ARBA00022833"/>
    </source>
</evidence>
<feature type="region of interest" description="Disordered" evidence="8">
    <location>
        <begin position="1"/>
        <end position="40"/>
    </location>
</feature>
<dbReference type="RefSeq" id="XP_025355849.1">
    <property type="nucleotide sequence ID" value="XM_025497277.1"/>
</dbReference>
<evidence type="ECO:0000256" key="8">
    <source>
        <dbReference type="SAM" id="MobiDB-lite"/>
    </source>
</evidence>
<dbReference type="InterPro" id="IPR011016">
    <property type="entry name" value="Znf_RING-CH"/>
</dbReference>
<evidence type="ECO:0000256" key="3">
    <source>
        <dbReference type="ARBA" id="ARBA00022723"/>
    </source>
</evidence>
<dbReference type="SMART" id="SM00744">
    <property type="entry name" value="RINGv"/>
    <property type="match status" value="1"/>
</dbReference>
<feature type="domain" description="RING-CH-type" evidence="10">
    <location>
        <begin position="49"/>
        <end position="120"/>
    </location>
</feature>
<keyword evidence="6 9" id="KW-1133">Transmembrane helix</keyword>
<dbReference type="GeneID" id="37019058"/>
<organism evidence="11 12">
    <name type="scientific">Meira miltonrushii</name>
    <dbReference type="NCBI Taxonomy" id="1280837"/>
    <lineage>
        <taxon>Eukaryota</taxon>
        <taxon>Fungi</taxon>
        <taxon>Dikarya</taxon>
        <taxon>Basidiomycota</taxon>
        <taxon>Ustilaginomycotina</taxon>
        <taxon>Exobasidiomycetes</taxon>
        <taxon>Exobasidiales</taxon>
        <taxon>Brachybasidiaceae</taxon>
        <taxon>Meira</taxon>
    </lineage>
</organism>
<feature type="transmembrane region" description="Helical" evidence="9">
    <location>
        <begin position="216"/>
        <end position="235"/>
    </location>
</feature>
<feature type="compositionally biased region" description="Low complexity" evidence="8">
    <location>
        <begin position="421"/>
        <end position="432"/>
    </location>
</feature>
<dbReference type="OrthoDB" id="5817083at2759"/>
<keyword evidence="3" id="KW-0479">Metal-binding</keyword>
<feature type="transmembrane region" description="Helical" evidence="9">
    <location>
        <begin position="186"/>
        <end position="204"/>
    </location>
</feature>
<dbReference type="PROSITE" id="PS51292">
    <property type="entry name" value="ZF_RING_CH"/>
    <property type="match status" value="1"/>
</dbReference>
<evidence type="ECO:0000256" key="4">
    <source>
        <dbReference type="ARBA" id="ARBA00022771"/>
    </source>
</evidence>
<evidence type="ECO:0000256" key="1">
    <source>
        <dbReference type="ARBA" id="ARBA00004141"/>
    </source>
</evidence>
<name>A0A316VD03_9BASI</name>
<evidence type="ECO:0000313" key="11">
    <source>
        <dbReference type="EMBL" id="PWN35547.1"/>
    </source>
</evidence>
<evidence type="ECO:0000256" key="6">
    <source>
        <dbReference type="ARBA" id="ARBA00022989"/>
    </source>
</evidence>
<dbReference type="STRING" id="1280837.A0A316VD03"/>
<keyword evidence="4" id="KW-0863">Zinc-finger</keyword>
<dbReference type="Proteomes" id="UP000245771">
    <property type="component" value="Unassembled WGS sequence"/>
</dbReference>
<keyword evidence="2 9" id="KW-0812">Transmembrane</keyword>
<dbReference type="InterPro" id="IPR013083">
    <property type="entry name" value="Znf_RING/FYVE/PHD"/>
</dbReference>
<evidence type="ECO:0000256" key="2">
    <source>
        <dbReference type="ARBA" id="ARBA00022692"/>
    </source>
</evidence>
<gene>
    <name evidence="11" type="ORF">FA14DRAFT_145446</name>
</gene>
<feature type="compositionally biased region" description="Low complexity" evidence="8">
    <location>
        <begin position="29"/>
        <end position="39"/>
    </location>
</feature>
<dbReference type="PANTHER" id="PTHR46283">
    <property type="entry name" value="E3 UBIQUITIN-PROTEIN LIGASE MARCH5"/>
    <property type="match status" value="1"/>
</dbReference>
<comment type="subcellular location">
    <subcellularLocation>
        <location evidence="1">Membrane</location>
        <topology evidence="1">Multi-pass membrane protein</topology>
    </subcellularLocation>
</comment>
<evidence type="ECO:0000259" key="10">
    <source>
        <dbReference type="PROSITE" id="PS51292"/>
    </source>
</evidence>
<reference evidence="11 12" key="1">
    <citation type="journal article" date="2018" name="Mol. Biol. Evol.">
        <title>Broad Genomic Sampling Reveals a Smut Pathogenic Ancestry of the Fungal Clade Ustilaginomycotina.</title>
        <authorList>
            <person name="Kijpornyongpan T."/>
            <person name="Mondo S.J."/>
            <person name="Barry K."/>
            <person name="Sandor L."/>
            <person name="Lee J."/>
            <person name="Lipzen A."/>
            <person name="Pangilinan J."/>
            <person name="LaButti K."/>
            <person name="Hainaut M."/>
            <person name="Henrissat B."/>
            <person name="Grigoriev I.V."/>
            <person name="Spatafora J.W."/>
            <person name="Aime M.C."/>
        </authorList>
    </citation>
    <scope>NUCLEOTIDE SEQUENCE [LARGE SCALE GENOMIC DNA]</scope>
    <source>
        <strain evidence="11 12">MCA 3882</strain>
    </source>
</reference>
<keyword evidence="7 9" id="KW-0472">Membrane</keyword>
<dbReference type="EMBL" id="KZ819603">
    <property type="protein sequence ID" value="PWN35547.1"/>
    <property type="molecule type" value="Genomic_DNA"/>
</dbReference>
<protein>
    <recommendedName>
        <fullName evidence="10">RING-CH-type domain-containing protein</fullName>
    </recommendedName>
</protein>
<sequence>MTHNPADALLPSPPRSPPRAVPNPYAGFSQSSQNASSSSRKQWFRVATVNDVKNRNCWICSDGDADEAELGGPPKKWVHPCKCSLMAHEECLLTWIRTRRTRDPKKPIQCPQCSEIYGIIEQKPGLLRLFESGNKFLRDALPIATAGVAGGGILVAATAYGCAAIRLWIGKDAAGRVLGGKWPWHYYLDIPIIPLALIVSRFSFFHYPLTNIPTMVLWPIMMFHMPYLTDYNGYYTSLRRGMNRRRWDNASPRSNSPYFASPGRTYPPSPGLTILLVPWVRAAYIMLKYRVTKKVLAPFSRRTTTNANGRNESGRRQTRLIVIGEDAPVEGLDQDGTVNVDENGNPQEIPPGAEAIETNDRTVYVSPQSLARLIIGALSGPVIANLMGKLLAKAASYSDFLRRFLGMETLLSPRYGSRNPTRSTTSSATQSTPLGRLFSTGSIFPKSSDESFSTHSTASVVHEVSDGMTWFRATGTFDDLDPVWFRNAIGAGIFIMLKDIVQLRYRYLRLEHAREGAKRTKIVDRPFIGGIVDELELRDEGDRR</sequence>
<dbReference type="Pfam" id="PF12906">
    <property type="entry name" value="RINGv"/>
    <property type="match status" value="1"/>
</dbReference>
<evidence type="ECO:0000256" key="7">
    <source>
        <dbReference type="ARBA" id="ARBA00023136"/>
    </source>
</evidence>
<dbReference type="Gene3D" id="3.30.40.10">
    <property type="entry name" value="Zinc/RING finger domain, C3HC4 (zinc finger)"/>
    <property type="match status" value="1"/>
</dbReference>
<dbReference type="InParanoid" id="A0A316VD03"/>
<dbReference type="GO" id="GO:0008270">
    <property type="term" value="F:zinc ion binding"/>
    <property type="evidence" value="ECO:0007669"/>
    <property type="project" value="UniProtKB-KW"/>
</dbReference>